<organism evidence="5 6">
    <name type="scientific">Natrarchaeobaculum aegyptiacum</name>
    <dbReference type="NCBI Taxonomy" id="745377"/>
    <lineage>
        <taxon>Archaea</taxon>
        <taxon>Methanobacteriati</taxon>
        <taxon>Methanobacteriota</taxon>
        <taxon>Stenosarchaea group</taxon>
        <taxon>Halobacteria</taxon>
        <taxon>Halobacteriales</taxon>
        <taxon>Natrialbaceae</taxon>
        <taxon>Natrarchaeobaculum</taxon>
    </lineage>
</organism>
<feature type="domain" description="Solute-binding protein family 5" evidence="4">
    <location>
        <begin position="260"/>
        <end position="514"/>
    </location>
</feature>
<evidence type="ECO:0000313" key="5">
    <source>
        <dbReference type="EMBL" id="ARS91663.1"/>
    </source>
</evidence>
<keyword evidence="6" id="KW-1185">Reference proteome</keyword>
<evidence type="ECO:0000256" key="3">
    <source>
        <dbReference type="ARBA" id="ARBA00022729"/>
    </source>
</evidence>
<comment type="similarity">
    <text evidence="1">Belongs to the bacterial solute-binding protein 5 family.</text>
</comment>
<protein>
    <recommendedName>
        <fullName evidence="4">Solute-binding protein family 5 domain-containing protein</fullName>
    </recommendedName>
</protein>
<dbReference type="Gene3D" id="3.40.190.10">
    <property type="entry name" value="Periplasmic binding protein-like II"/>
    <property type="match status" value="1"/>
</dbReference>
<evidence type="ECO:0000313" key="6">
    <source>
        <dbReference type="Proteomes" id="UP000250088"/>
    </source>
</evidence>
<dbReference type="Gene3D" id="3.10.105.10">
    <property type="entry name" value="Dipeptide-binding Protein, Domain 3"/>
    <property type="match status" value="2"/>
</dbReference>
<reference evidence="6" key="1">
    <citation type="submission" date="2017-02" db="EMBL/GenBank/DDBJ databases">
        <title>Natronthermophilus aegyptiacus gen. nov.,sp. nov., an aerobic, extremely halophilic alkalithermophilic archaeon isolated from the athalassohaline Wadi An Natrun, Egypt.</title>
        <authorList>
            <person name="Zhao B."/>
        </authorList>
    </citation>
    <scope>NUCLEOTIDE SEQUENCE [LARGE SCALE GENOMIC DNA]</scope>
    <source>
        <strain evidence="6">JW/NM-HA 15</strain>
    </source>
</reference>
<evidence type="ECO:0000259" key="4">
    <source>
        <dbReference type="Pfam" id="PF00496"/>
    </source>
</evidence>
<dbReference type="EMBL" id="CP019893">
    <property type="protein sequence ID" value="ARS91663.1"/>
    <property type="molecule type" value="Genomic_DNA"/>
</dbReference>
<dbReference type="PANTHER" id="PTHR30290">
    <property type="entry name" value="PERIPLASMIC BINDING COMPONENT OF ABC TRANSPORTER"/>
    <property type="match status" value="1"/>
</dbReference>
<sequence length="522" mass="58640">MAMIGGAGCVTPESGGVTVDSAAAARIRDGLEKAGLEPPVETTIYANEGNDERGRWAQLVQHTLNETGLFEVEFRQLEWGQYEELFLNMADREENALVTLNLSGGWDPDDFVDMLFHSDNHAPNGLNVNHFADDTVDGLLDAGRAIADVDQRRELYQELQERLIAESPVSILRYGEETTVYRRDRVDGWQQAPFPGIEYDPVYAPHADSYVERSDGEELVVDAISSISNPDPVVMHDTTSNMATSLVYEGLLGVDFEGTPRPRLATDWEQLDETTYRFDLREDVTFHNGEEFTADHVQFSFDRYEGTPREADVFDWYDGVDVLGDHELELTLVQPYGPLETTIGLPIVPLATDDDLDLSETPVGTGPYEFAGRTPGEDWRLERFDDHWFDGTDAVPETPPVERIRIRILTSGPARQAALESGELDVSTAIPSGSLDGFESDEEYGVSQTMAGEFDFLIYPTYLEPFDRTDVRRGIDQLLPRERIVEDVYAGRGEPGYVPIPPLLEEYTDPSFEAYIREEYYD</sequence>
<evidence type="ECO:0000256" key="1">
    <source>
        <dbReference type="ARBA" id="ARBA00005695"/>
    </source>
</evidence>
<gene>
    <name evidence="5" type="ORF">B1756_03645</name>
</gene>
<dbReference type="KEGG" id="naj:B1756_03645"/>
<evidence type="ECO:0000256" key="2">
    <source>
        <dbReference type="ARBA" id="ARBA00022448"/>
    </source>
</evidence>
<proteinExistence type="inferred from homology"/>
<accession>A0A2Z2HXP5</accession>
<dbReference type="InterPro" id="IPR039424">
    <property type="entry name" value="SBP_5"/>
</dbReference>
<keyword evidence="3" id="KW-0732">Signal</keyword>
<name>A0A2Z2HXP5_9EURY</name>
<dbReference type="InterPro" id="IPR000914">
    <property type="entry name" value="SBP_5_dom"/>
</dbReference>
<dbReference type="PANTHER" id="PTHR30290:SF9">
    <property type="entry name" value="OLIGOPEPTIDE-BINDING PROTEIN APPA"/>
    <property type="match status" value="1"/>
</dbReference>
<keyword evidence="2" id="KW-0813">Transport</keyword>
<dbReference type="Pfam" id="PF00496">
    <property type="entry name" value="SBP_bac_5"/>
    <property type="match status" value="1"/>
</dbReference>
<dbReference type="AlphaFoldDB" id="A0A2Z2HXP5"/>
<dbReference type="Proteomes" id="UP000250088">
    <property type="component" value="Chromosome"/>
</dbReference>
<dbReference type="SUPFAM" id="SSF53850">
    <property type="entry name" value="Periplasmic binding protein-like II"/>
    <property type="match status" value="2"/>
</dbReference>
<dbReference type="CDD" id="cd00995">
    <property type="entry name" value="PBP2_NikA_DppA_OppA_like"/>
    <property type="match status" value="1"/>
</dbReference>
<dbReference type="GO" id="GO:0015833">
    <property type="term" value="P:peptide transport"/>
    <property type="evidence" value="ECO:0007669"/>
    <property type="project" value="TreeGrafter"/>
</dbReference>
<dbReference type="GO" id="GO:1904680">
    <property type="term" value="F:peptide transmembrane transporter activity"/>
    <property type="evidence" value="ECO:0007669"/>
    <property type="project" value="TreeGrafter"/>
</dbReference>